<sequence>MTPEYENILTKIKSQFADAGFSLTADSDFLAEFETTDGWKLIFEGERYYGPLIDIKVIPPDEELGYSVHKLMDFFCRATGEKLGPPSALNQANFIKEYFRSWVSDTENYDASYRAIHEKY</sequence>
<dbReference type="AlphaFoldDB" id="A0A1Y2L664"/>
<dbReference type="Proteomes" id="UP000193396">
    <property type="component" value="Unassembled WGS sequence"/>
</dbReference>
<comment type="caution">
    <text evidence="1">The sequence shown here is derived from an EMBL/GenBank/DDBJ whole genome shotgun (WGS) entry which is preliminary data.</text>
</comment>
<accession>A0A1Y2L664</accession>
<reference evidence="1 2" key="1">
    <citation type="submission" date="2014-03" db="EMBL/GenBank/DDBJ databases">
        <title>The draft genome sequence of Thalassospira alkalitolerans JCM 18968.</title>
        <authorList>
            <person name="Lai Q."/>
            <person name="Shao Z."/>
        </authorList>
    </citation>
    <scope>NUCLEOTIDE SEQUENCE [LARGE SCALE GENOMIC DNA]</scope>
    <source>
        <strain evidence="1 2">JCM 18968</strain>
    </source>
</reference>
<organism evidence="1 2">
    <name type="scientific">Thalassospira alkalitolerans</name>
    <dbReference type="NCBI Taxonomy" id="1293890"/>
    <lineage>
        <taxon>Bacteria</taxon>
        <taxon>Pseudomonadati</taxon>
        <taxon>Pseudomonadota</taxon>
        <taxon>Alphaproteobacteria</taxon>
        <taxon>Rhodospirillales</taxon>
        <taxon>Thalassospiraceae</taxon>
        <taxon>Thalassospira</taxon>
    </lineage>
</organism>
<keyword evidence="2" id="KW-1185">Reference proteome</keyword>
<evidence type="ECO:0000313" key="2">
    <source>
        <dbReference type="Proteomes" id="UP000193396"/>
    </source>
</evidence>
<name>A0A1Y2L664_9PROT</name>
<dbReference type="EMBL" id="JFKB01000055">
    <property type="protein sequence ID" value="OSQ41805.1"/>
    <property type="molecule type" value="Genomic_DNA"/>
</dbReference>
<protein>
    <submittedName>
        <fullName evidence="1">Uncharacterized protein</fullName>
    </submittedName>
</protein>
<evidence type="ECO:0000313" key="1">
    <source>
        <dbReference type="EMBL" id="OSQ41805.1"/>
    </source>
</evidence>
<gene>
    <name evidence="1" type="ORF">TALK_21880</name>
</gene>
<proteinExistence type="predicted"/>
<dbReference type="RefSeq" id="WP_085621278.1">
    <property type="nucleotide sequence ID" value="NZ_JFKB01000055.1"/>
</dbReference>